<proteinExistence type="predicted"/>
<name>A0ABW9J067_STRGJ</name>
<dbReference type="Gene3D" id="3.40.50.880">
    <property type="match status" value="1"/>
</dbReference>
<dbReference type="InterPro" id="IPR050325">
    <property type="entry name" value="Prot/Nucl_acid_deglycase"/>
</dbReference>
<dbReference type="RefSeq" id="WP_190047404.1">
    <property type="nucleotide sequence ID" value="NZ_BMVS01000035.1"/>
</dbReference>
<protein>
    <submittedName>
        <fullName evidence="2">Type 1 glutamine amidotransferase domain-containing protein</fullName>
    </submittedName>
</protein>
<sequence length="237" mass="25270">MAKILFVITASDHWTLADGTRQPAGFWAEEAIGPYQVFKEAGYEIATATPGGVPPTADALSLTAEFNGGEEGAERMRTALREATELAHPMRIEDVSIDDYVAVFYPGGWGPMEDLPDDAASGRLLTEWLASGKPVSLVCHGPAALLATIGPDGTSPFAGYRLTGLSNAEEKLNGLADRAKWLLQDRLVNELGADYRETEPFAPHVETDRTLYTGQNPGSAVPLAEELVKALADATAV</sequence>
<gene>
    <name evidence="2" type="ORF">ACKI1S_45400</name>
</gene>
<keyword evidence="3" id="KW-1185">Reference proteome</keyword>
<dbReference type="Proteomes" id="UP001631993">
    <property type="component" value="Unassembled WGS sequence"/>
</dbReference>
<feature type="domain" description="DJ-1/PfpI" evidence="1">
    <location>
        <begin position="28"/>
        <end position="229"/>
    </location>
</feature>
<dbReference type="SUPFAM" id="SSF52317">
    <property type="entry name" value="Class I glutamine amidotransferase-like"/>
    <property type="match status" value="1"/>
</dbReference>
<dbReference type="EMBL" id="JBJVNE010000045">
    <property type="protein sequence ID" value="MFM9653310.1"/>
    <property type="molecule type" value="Genomic_DNA"/>
</dbReference>
<reference evidence="2 3" key="1">
    <citation type="submission" date="2024-12" db="EMBL/GenBank/DDBJ databases">
        <title>Forecasting of Potato common scab and diversities of Pathogenic streptomyces spp. in china.</title>
        <authorList>
            <person name="Handique U."/>
            <person name="Wu J."/>
        </authorList>
    </citation>
    <scope>NUCLEOTIDE SEQUENCE [LARGE SCALE GENOMIC DNA]</scope>
    <source>
        <strain evidence="2 3">ZRIMU1585</strain>
    </source>
</reference>
<keyword evidence="2" id="KW-0315">Glutamine amidotransferase</keyword>
<comment type="caution">
    <text evidence="2">The sequence shown here is derived from an EMBL/GenBank/DDBJ whole genome shotgun (WGS) entry which is preliminary data.</text>
</comment>
<dbReference type="GeneID" id="93767592"/>
<evidence type="ECO:0000313" key="2">
    <source>
        <dbReference type="EMBL" id="MFM9653310.1"/>
    </source>
</evidence>
<dbReference type="InterPro" id="IPR029062">
    <property type="entry name" value="Class_I_gatase-like"/>
</dbReference>
<evidence type="ECO:0000259" key="1">
    <source>
        <dbReference type="Pfam" id="PF01965"/>
    </source>
</evidence>
<dbReference type="InterPro" id="IPR002818">
    <property type="entry name" value="DJ-1/PfpI"/>
</dbReference>
<accession>A0ABW9J067</accession>
<dbReference type="CDD" id="cd03141">
    <property type="entry name" value="GATase1_Hsp31_like"/>
    <property type="match status" value="1"/>
</dbReference>
<evidence type="ECO:0000313" key="3">
    <source>
        <dbReference type="Proteomes" id="UP001631993"/>
    </source>
</evidence>
<organism evidence="2 3">
    <name type="scientific">Streptomyces galilaeus</name>
    <dbReference type="NCBI Taxonomy" id="33899"/>
    <lineage>
        <taxon>Bacteria</taxon>
        <taxon>Bacillati</taxon>
        <taxon>Actinomycetota</taxon>
        <taxon>Actinomycetes</taxon>
        <taxon>Kitasatosporales</taxon>
        <taxon>Streptomycetaceae</taxon>
        <taxon>Streptomyces</taxon>
    </lineage>
</organism>
<dbReference type="PANTHER" id="PTHR48094:SF22">
    <property type="entry name" value="DJ-1_PFPI DOMAIN-CONTAINING PROTEIN"/>
    <property type="match status" value="1"/>
</dbReference>
<dbReference type="Pfam" id="PF01965">
    <property type="entry name" value="DJ-1_PfpI"/>
    <property type="match status" value="1"/>
</dbReference>
<dbReference type="PANTHER" id="PTHR48094">
    <property type="entry name" value="PROTEIN/NUCLEIC ACID DEGLYCASE DJ-1-RELATED"/>
    <property type="match status" value="1"/>
</dbReference>